<organism evidence="1 2">
    <name type="scientific">Candidatus Thiomargarita nelsonii</name>
    <dbReference type="NCBI Taxonomy" id="1003181"/>
    <lineage>
        <taxon>Bacteria</taxon>
        <taxon>Pseudomonadati</taxon>
        <taxon>Pseudomonadota</taxon>
        <taxon>Gammaproteobacteria</taxon>
        <taxon>Thiotrichales</taxon>
        <taxon>Thiotrichaceae</taxon>
        <taxon>Thiomargarita</taxon>
    </lineage>
</organism>
<sequence>MLNPLTHLPKEAQKKDFHHVMEALKSWQVPNSSLLGEWALEKPSDDELQQELFANLLWLAKHPRLITIGAYGSGQFVWKHLNLAQDPAQALGHAYGLLAASVVPFLGDDDTLLVAPALRSEDSRSEAIIR</sequence>
<proteinExistence type="predicted"/>
<keyword evidence="2" id="KW-1185">Reference proteome</keyword>
<protein>
    <submittedName>
        <fullName evidence="1">Uncharacterized protein</fullName>
    </submittedName>
</protein>
<dbReference type="EMBL" id="JSZA02000011">
    <property type="protein sequence ID" value="KHD05009.1"/>
    <property type="molecule type" value="Genomic_DNA"/>
</dbReference>
<evidence type="ECO:0000313" key="2">
    <source>
        <dbReference type="Proteomes" id="UP000030428"/>
    </source>
</evidence>
<comment type="caution">
    <text evidence="1">The sequence shown here is derived from an EMBL/GenBank/DDBJ whole genome shotgun (WGS) entry which is preliminary data.</text>
</comment>
<reference evidence="1 2" key="1">
    <citation type="journal article" date="2016" name="Front. Microbiol.">
        <title>Single-Cell (Meta-)Genomics of a Dimorphic Candidatus Thiomargarita nelsonii Reveals Genomic Plasticity.</title>
        <authorList>
            <person name="Flood B.E."/>
            <person name="Fliss P."/>
            <person name="Jones D.S."/>
            <person name="Dick G.J."/>
            <person name="Jain S."/>
            <person name="Kaster A.K."/>
            <person name="Winkel M."/>
            <person name="Mussmann M."/>
            <person name="Bailey J."/>
        </authorList>
    </citation>
    <scope>NUCLEOTIDE SEQUENCE [LARGE SCALE GENOMIC DNA]</scope>
    <source>
        <strain evidence="1">Hydrate Ridge</strain>
    </source>
</reference>
<dbReference type="AlphaFoldDB" id="A0A0A6P3U5"/>
<dbReference type="Proteomes" id="UP000030428">
    <property type="component" value="Unassembled WGS sequence"/>
</dbReference>
<evidence type="ECO:0000313" key="1">
    <source>
        <dbReference type="EMBL" id="KHD05009.1"/>
    </source>
</evidence>
<gene>
    <name evidence="1" type="ORF">PN36_03920</name>
</gene>
<name>A0A0A6P3U5_9GAMM</name>
<accession>A0A0A6P3U5</accession>